<dbReference type="RefSeq" id="WP_189070986.1">
    <property type="nucleotide sequence ID" value="NZ_BMPE01000030.1"/>
</dbReference>
<evidence type="ECO:0000313" key="4">
    <source>
        <dbReference type="Proteomes" id="UP000604341"/>
    </source>
</evidence>
<dbReference type="InterPro" id="IPR036086">
    <property type="entry name" value="ParB/Sulfiredoxin_sf"/>
</dbReference>
<evidence type="ECO:0000313" key="3">
    <source>
        <dbReference type="EMBL" id="GGL19035.1"/>
    </source>
</evidence>
<protein>
    <submittedName>
        <fullName evidence="3">Plasmid-partitioning protein ParB</fullName>
    </submittedName>
</protein>
<dbReference type="SMART" id="SM00470">
    <property type="entry name" value="ParB"/>
    <property type="match status" value="1"/>
</dbReference>
<dbReference type="SUPFAM" id="SSF109709">
    <property type="entry name" value="KorB DNA-binding domain-like"/>
    <property type="match status" value="1"/>
</dbReference>
<evidence type="ECO:0000256" key="1">
    <source>
        <dbReference type="ARBA" id="ARBA00006295"/>
    </source>
</evidence>
<dbReference type="CDD" id="cd16393">
    <property type="entry name" value="SPO0J_N"/>
    <property type="match status" value="1"/>
</dbReference>
<gene>
    <name evidence="3" type="ORF">GCM10010844_42500</name>
</gene>
<organism evidence="3 4">
    <name type="scientific">Deinococcus radiotolerans</name>
    <dbReference type="NCBI Taxonomy" id="1309407"/>
    <lineage>
        <taxon>Bacteria</taxon>
        <taxon>Thermotogati</taxon>
        <taxon>Deinococcota</taxon>
        <taxon>Deinococci</taxon>
        <taxon>Deinococcales</taxon>
        <taxon>Deinococcaceae</taxon>
        <taxon>Deinococcus</taxon>
    </lineage>
</organism>
<dbReference type="PANTHER" id="PTHR33375:SF7">
    <property type="entry name" value="CHROMOSOME 2-PARTITIONING PROTEIN PARB-RELATED"/>
    <property type="match status" value="1"/>
</dbReference>
<dbReference type="Gene3D" id="3.90.1530.30">
    <property type="match status" value="1"/>
</dbReference>
<dbReference type="InterPro" id="IPR004437">
    <property type="entry name" value="ParB/RepB/Spo0J"/>
</dbReference>
<evidence type="ECO:0000259" key="2">
    <source>
        <dbReference type="SMART" id="SM00470"/>
    </source>
</evidence>
<dbReference type="Gene3D" id="1.10.10.2830">
    <property type="match status" value="1"/>
</dbReference>
<dbReference type="InterPro" id="IPR050336">
    <property type="entry name" value="Chromosome_partition/occlusion"/>
</dbReference>
<dbReference type="EMBL" id="BMPE01000030">
    <property type="protein sequence ID" value="GGL19035.1"/>
    <property type="molecule type" value="Genomic_DNA"/>
</dbReference>
<feature type="domain" description="ParB-like N-terminal" evidence="2">
    <location>
        <begin position="31"/>
        <end position="120"/>
    </location>
</feature>
<dbReference type="PANTHER" id="PTHR33375">
    <property type="entry name" value="CHROMOSOME-PARTITIONING PROTEIN PARB-RELATED"/>
    <property type="match status" value="1"/>
</dbReference>
<proteinExistence type="inferred from homology"/>
<dbReference type="Proteomes" id="UP000604341">
    <property type="component" value="Unassembled WGS sequence"/>
</dbReference>
<dbReference type="InterPro" id="IPR003115">
    <property type="entry name" value="ParB_N"/>
</dbReference>
<comment type="similarity">
    <text evidence="1">Belongs to the ParB family.</text>
</comment>
<sequence length="293" mass="32467">MNKFARKGADRMSAVLDRARDYAAPLTATPETVPVSLIDANPDQPRRHFDDAALQDLARSIEAQGVLQPILVRPVGGRYQIVFGERRFRAAVRAGLTTMPAMVKAVADADVPVVAALENLQRHDLNRFEQVRAKVQLTAEVLGLRPDEVPAHLKRLRAQPDEHAEDVQAVERLFGQLGGEQWRSFVVNGLPVLDLPDPMRSAVESGGLAYSKALLIGRAPAEHHRALVRDTLAQGWTQLELQRQIKLLLSPAPSLDAVAALKRRLTARRLAQLTAEQRQEAERLMRALQNLLD</sequence>
<reference evidence="4" key="1">
    <citation type="journal article" date="2019" name="Int. J. Syst. Evol. Microbiol.">
        <title>The Global Catalogue of Microorganisms (GCM) 10K type strain sequencing project: providing services to taxonomists for standard genome sequencing and annotation.</title>
        <authorList>
            <consortium name="The Broad Institute Genomics Platform"/>
            <consortium name="The Broad Institute Genome Sequencing Center for Infectious Disease"/>
            <person name="Wu L."/>
            <person name="Ma J."/>
        </authorList>
    </citation>
    <scope>NUCLEOTIDE SEQUENCE [LARGE SCALE GENOMIC DNA]</scope>
    <source>
        <strain evidence="4">JCM 19173</strain>
    </source>
</reference>
<dbReference type="SUPFAM" id="SSF110849">
    <property type="entry name" value="ParB/Sulfiredoxin"/>
    <property type="match status" value="1"/>
</dbReference>
<dbReference type="NCBIfam" id="TIGR00180">
    <property type="entry name" value="parB_part"/>
    <property type="match status" value="1"/>
</dbReference>
<keyword evidence="4" id="KW-1185">Reference proteome</keyword>
<comment type="caution">
    <text evidence="3">The sequence shown here is derived from an EMBL/GenBank/DDBJ whole genome shotgun (WGS) entry which is preliminary data.</text>
</comment>
<name>A0ABQ2FRD3_9DEIO</name>
<accession>A0ABQ2FRD3</accession>
<dbReference type="Pfam" id="PF02195">
    <property type="entry name" value="ParB_N"/>
    <property type="match status" value="1"/>
</dbReference>